<dbReference type="PROSITE" id="PS50217">
    <property type="entry name" value="BZIP"/>
    <property type="match status" value="1"/>
</dbReference>
<dbReference type="RefSeq" id="XP_033460489.1">
    <property type="nucleotide sequence ID" value="XM_033601332.1"/>
</dbReference>
<dbReference type="PROSITE" id="PS00036">
    <property type="entry name" value="BZIP_BASIC"/>
    <property type="match status" value="1"/>
</dbReference>
<feature type="region of interest" description="Disordered" evidence="5">
    <location>
        <begin position="447"/>
        <end position="466"/>
    </location>
</feature>
<dbReference type="Pfam" id="PF08601">
    <property type="entry name" value="PAP1"/>
    <property type="match status" value="1"/>
</dbReference>
<feature type="compositionally biased region" description="Polar residues" evidence="5">
    <location>
        <begin position="285"/>
        <end position="320"/>
    </location>
</feature>
<dbReference type="GO" id="GO:0000976">
    <property type="term" value="F:transcription cis-regulatory region binding"/>
    <property type="evidence" value="ECO:0007669"/>
    <property type="project" value="InterPro"/>
</dbReference>
<name>A0A6J3M6C9_9PEZI</name>
<feature type="domain" description="BZIP" evidence="6">
    <location>
        <begin position="163"/>
        <end position="226"/>
    </location>
</feature>
<feature type="region of interest" description="Disordered" evidence="5">
    <location>
        <begin position="99"/>
        <end position="187"/>
    </location>
</feature>
<dbReference type="Gene3D" id="1.20.5.170">
    <property type="match status" value="1"/>
</dbReference>
<feature type="region of interest" description="Disordered" evidence="5">
    <location>
        <begin position="231"/>
        <end position="254"/>
    </location>
</feature>
<dbReference type="InterPro" id="IPR046347">
    <property type="entry name" value="bZIP_sf"/>
</dbReference>
<sequence>MAGELQQSAVSAQPYLTRNQQDLLAAALHSQANPPSKFAIAAGPNSIAPKTTSPRQMATLGEDGLYTGQHNATFDSFDVDFTPELDFLDGDESFDFDDTEFGDDLIGALPGRDGSGNQKTTNGDQKRKMSTEDDSGDASDPKRQELQEGERSTKKPGRKPLTNEPTTKRKAQNRAAQRAFRERKEKHVKDLEIKVAELEKASEANRHENGVLKAQIERQQAELREYKKRLSLQGTIKRSPSSSVSHSQHHSLSGSLSDNFQFDFAQFGSQTDENKIGALRPPGNLHSTIEQQNPTSRPPDISNNGASLSPGSGSNLPVYGSNNAHELPNLFPTNTLTDLFSPGLLKSANLDAYFSNTQSNSDLGNARTYTADNGGDSTAGLNRVFQFNGDSNASDTTSPSASSNSQWNANGITSSSCETSPEPYNDAPSARNKSLTTTIFASPQNSALSSYNSDSPNTLPTGPISSTSNFGTIDYSVPSTAGFDPVLFGDYRESQAAIVGAGDFTGGFFDDALYSAPVDYNSPSSLFGILQSPQQTKASPVATQTNAAGAPSSKSLIAEMEKARDGDESATSVDGKFISCNKIWSQLQNNPDFQDGKFDLDQLCSELRTKAKCSESGMMVPREHVDKALRKLGHKDTAAQAVQDHPHLQFEADSLDAFMKKFSR</sequence>
<dbReference type="GO" id="GO:0005737">
    <property type="term" value="C:cytoplasm"/>
    <property type="evidence" value="ECO:0007669"/>
    <property type="project" value="UniProtKB-SubCell"/>
</dbReference>
<comment type="subcellular location">
    <subcellularLocation>
        <location evidence="2">Cytoplasm</location>
    </subcellularLocation>
    <subcellularLocation>
        <location evidence="1">Nucleus</location>
    </subcellularLocation>
</comment>
<dbReference type="Proteomes" id="UP000504637">
    <property type="component" value="Unplaced"/>
</dbReference>
<dbReference type="GeneID" id="54359132"/>
<feature type="region of interest" description="Disordered" evidence="5">
    <location>
        <begin position="380"/>
        <end position="430"/>
    </location>
</feature>
<evidence type="ECO:0000259" key="6">
    <source>
        <dbReference type="PROSITE" id="PS50217"/>
    </source>
</evidence>
<dbReference type="AlphaFoldDB" id="A0A6J3M6C9"/>
<evidence type="ECO:0000256" key="3">
    <source>
        <dbReference type="ARBA" id="ARBA00023242"/>
    </source>
</evidence>
<keyword evidence="7" id="KW-1185">Reference proteome</keyword>
<feature type="region of interest" description="Disordered" evidence="5">
    <location>
        <begin position="273"/>
        <end position="320"/>
    </location>
</feature>
<dbReference type="SUPFAM" id="SSF57959">
    <property type="entry name" value="Leucine zipper domain"/>
    <property type="match status" value="1"/>
</dbReference>
<dbReference type="GO" id="GO:0090575">
    <property type="term" value="C:RNA polymerase II transcription regulator complex"/>
    <property type="evidence" value="ECO:0007669"/>
    <property type="project" value="TreeGrafter"/>
</dbReference>
<evidence type="ECO:0000256" key="1">
    <source>
        <dbReference type="ARBA" id="ARBA00004123"/>
    </source>
</evidence>
<dbReference type="InterPro" id="IPR023167">
    <property type="entry name" value="Yap1_redox_dom_sf"/>
</dbReference>
<evidence type="ECO:0000313" key="8">
    <source>
        <dbReference type="RefSeq" id="XP_033460489.1"/>
    </source>
</evidence>
<dbReference type="FunFam" id="1.20.5.170:FF:000067">
    <property type="entry name" value="BZIP transcription factor"/>
    <property type="match status" value="1"/>
</dbReference>
<feature type="compositionally biased region" description="Polar residues" evidence="5">
    <location>
        <begin position="406"/>
        <end position="419"/>
    </location>
</feature>
<feature type="compositionally biased region" description="Low complexity" evidence="5">
    <location>
        <begin position="390"/>
        <end position="405"/>
    </location>
</feature>
<dbReference type="PANTHER" id="PTHR40621">
    <property type="entry name" value="TRANSCRIPTION FACTOR KAPC-RELATED"/>
    <property type="match status" value="1"/>
</dbReference>
<dbReference type="InterPro" id="IPR004827">
    <property type="entry name" value="bZIP"/>
</dbReference>
<keyword evidence="3" id="KW-0539">Nucleus</keyword>
<evidence type="ECO:0000256" key="5">
    <source>
        <dbReference type="SAM" id="MobiDB-lite"/>
    </source>
</evidence>
<dbReference type="SMART" id="SM00338">
    <property type="entry name" value="BRLZ"/>
    <property type="match status" value="1"/>
</dbReference>
<dbReference type="Pfam" id="PF00170">
    <property type="entry name" value="bZIP_1"/>
    <property type="match status" value="1"/>
</dbReference>
<evidence type="ECO:0000256" key="2">
    <source>
        <dbReference type="ARBA" id="ARBA00004496"/>
    </source>
</evidence>
<evidence type="ECO:0000313" key="7">
    <source>
        <dbReference type="Proteomes" id="UP000504637"/>
    </source>
</evidence>
<feature type="region of interest" description="Disordered" evidence="5">
    <location>
        <begin position="35"/>
        <end position="71"/>
    </location>
</feature>
<reference evidence="8" key="3">
    <citation type="submission" date="2025-08" db="UniProtKB">
        <authorList>
            <consortium name="RefSeq"/>
        </authorList>
    </citation>
    <scope>IDENTIFICATION</scope>
    <source>
        <strain evidence="8">CBS 342.82</strain>
    </source>
</reference>
<proteinExistence type="inferred from homology"/>
<reference evidence="8" key="1">
    <citation type="submission" date="2020-01" db="EMBL/GenBank/DDBJ databases">
        <authorList>
            <consortium name="DOE Joint Genome Institute"/>
            <person name="Haridas S."/>
            <person name="Albert R."/>
            <person name="Binder M."/>
            <person name="Bloem J."/>
            <person name="Labutti K."/>
            <person name="Salamov A."/>
            <person name="Andreopoulos B."/>
            <person name="Baker S.E."/>
            <person name="Barry K."/>
            <person name="Bills G."/>
            <person name="Bluhm B.H."/>
            <person name="Cannon C."/>
            <person name="Castanera R."/>
            <person name="Culley D.E."/>
            <person name="Daum C."/>
            <person name="Ezra D."/>
            <person name="Gonzalez J.B."/>
            <person name="Henrissat B."/>
            <person name="Kuo A."/>
            <person name="Liang C."/>
            <person name="Lipzen A."/>
            <person name="Lutzoni F."/>
            <person name="Magnuson J."/>
            <person name="Mondo S."/>
            <person name="Nolan M."/>
            <person name="Ohm R."/>
            <person name="Pangilinan J."/>
            <person name="Park H.-J."/>
            <person name="Ramirez L."/>
            <person name="Alfaro M."/>
            <person name="Sun H."/>
            <person name="Tritt A."/>
            <person name="Yoshinaga Y."/>
            <person name="Zwiers L.-H."/>
            <person name="Turgeon B.G."/>
            <person name="Goodwin S.B."/>
            <person name="Spatafora J.W."/>
            <person name="Crous P.W."/>
            <person name="Grigoriev I.V."/>
        </authorList>
    </citation>
    <scope>NUCLEOTIDE SEQUENCE</scope>
    <source>
        <strain evidence="8">CBS 342.82</strain>
    </source>
</reference>
<dbReference type="Gene3D" id="1.10.238.100">
    <property type="entry name" value="YAP1 redox domain. Chain B"/>
    <property type="match status" value="1"/>
</dbReference>
<feature type="compositionally biased region" description="Basic and acidic residues" evidence="5">
    <location>
        <begin position="139"/>
        <end position="153"/>
    </location>
</feature>
<dbReference type="OrthoDB" id="5380163at2759"/>
<dbReference type="InterPro" id="IPR013910">
    <property type="entry name" value="TF_PAP1"/>
</dbReference>
<protein>
    <submittedName>
        <fullName evidence="8">PAP1-domain-containing protein</fullName>
    </submittedName>
</protein>
<dbReference type="SUPFAM" id="SSF111430">
    <property type="entry name" value="YAP1 redox domain"/>
    <property type="match status" value="1"/>
</dbReference>
<dbReference type="GO" id="GO:0034599">
    <property type="term" value="P:cellular response to oxidative stress"/>
    <property type="evidence" value="ECO:0007669"/>
    <property type="project" value="UniProtKB-ARBA"/>
</dbReference>
<evidence type="ECO:0000256" key="4">
    <source>
        <dbReference type="ARBA" id="ARBA00038132"/>
    </source>
</evidence>
<dbReference type="CDD" id="cd14688">
    <property type="entry name" value="bZIP_YAP"/>
    <property type="match status" value="1"/>
</dbReference>
<dbReference type="PANTHER" id="PTHR40621:SF6">
    <property type="entry name" value="AP-1-LIKE TRANSCRIPTION FACTOR YAP1-RELATED"/>
    <property type="match status" value="1"/>
</dbReference>
<comment type="similarity">
    <text evidence="4">Belongs to the bZIP family. YAP subfamily.</text>
</comment>
<organism evidence="8">
    <name type="scientific">Dissoconium aciculare CBS 342.82</name>
    <dbReference type="NCBI Taxonomy" id="1314786"/>
    <lineage>
        <taxon>Eukaryota</taxon>
        <taxon>Fungi</taxon>
        <taxon>Dikarya</taxon>
        <taxon>Ascomycota</taxon>
        <taxon>Pezizomycotina</taxon>
        <taxon>Dothideomycetes</taxon>
        <taxon>Dothideomycetidae</taxon>
        <taxon>Mycosphaerellales</taxon>
        <taxon>Dissoconiaceae</taxon>
        <taxon>Dissoconium</taxon>
    </lineage>
</organism>
<gene>
    <name evidence="8" type="ORF">K489DRAFT_318571</name>
</gene>
<accession>A0A6J3M6C9</accession>
<reference evidence="8" key="2">
    <citation type="submission" date="2020-04" db="EMBL/GenBank/DDBJ databases">
        <authorList>
            <consortium name="NCBI Genome Project"/>
        </authorList>
    </citation>
    <scope>NUCLEOTIDE SEQUENCE</scope>
    <source>
        <strain evidence="8">CBS 342.82</strain>
    </source>
</reference>
<dbReference type="InterPro" id="IPR050936">
    <property type="entry name" value="AP-1-like"/>
</dbReference>
<feature type="compositionally biased region" description="Low complexity" evidence="5">
    <location>
        <begin position="239"/>
        <end position="254"/>
    </location>
</feature>
<dbReference type="GO" id="GO:0001228">
    <property type="term" value="F:DNA-binding transcription activator activity, RNA polymerase II-specific"/>
    <property type="evidence" value="ECO:0007669"/>
    <property type="project" value="TreeGrafter"/>
</dbReference>